<dbReference type="STRING" id="1408163.A0A0F4YLM8"/>
<sequence length="622" mass="68073">MAARIHLDRPHAHFTNLDVLTGRVILQLHTDTSISSINVKLEGESRTRLSGPRHDGSDKKKTELEVHKILYKVTTVFPSPDVAQHSSPHAAFTLAPGTYEYPFQFKFPFNNSCSNHNSMMTNINMTGLRVEVARDTDRHVKKTLPPSIKSFPGEAEIRYYVKATVVRPQFYKENIRAFADFNFLPIEPPRSGNPNEEMYARRQHEFSRPVASQKKRGLFHKRSLPALTTSREPPVRVSVDARLPNPPILTCNAPIPLRILVTKQSMSPEPVYLQLLQIELIGYTHIRAHDLERVETLSTLILSQSNMNMPLGKGNDPVGTEWKIDASLWNRIPLPPNIAPSFETCNIRRSYELDVRVGLTYGAPGAMQSQVIVLPLRLGVKVYSGIAPPRALLEAMAAEGKIQRVRPEPPPRPSANEDVPPPMPARPTPPPAPAPAPDPAPPASIPAVLAQEDEPPDDAPPSYEDAMAEGIGPIDGPRPEYNPPNTSADRGLSGPVTDAKAPVDSTRDEKVYSNNSPLSRASSESVDMLPTTPGSRPESLADESWIQEPEATTTSQPSFPHKGSDHLSEQSQYGAPQQPGSARADQRSPPGRPGLSIRTFSTGVPNRRPVPGNPGSGGASQS</sequence>
<keyword evidence="4" id="KW-1185">Reference proteome</keyword>
<dbReference type="InterPro" id="IPR014752">
    <property type="entry name" value="Arrestin-like_C"/>
</dbReference>
<gene>
    <name evidence="3" type="ORF">T310_7517</name>
</gene>
<reference evidence="3 4" key="1">
    <citation type="submission" date="2015-04" db="EMBL/GenBank/DDBJ databases">
        <authorList>
            <person name="Heijne W.H."/>
            <person name="Fedorova N.D."/>
            <person name="Nierman W.C."/>
            <person name="Vollebregt A.W."/>
            <person name="Zhao Z."/>
            <person name="Wu L."/>
            <person name="Kumar M."/>
            <person name="Stam H."/>
            <person name="van den Berg M.A."/>
            <person name="Pel H.J."/>
        </authorList>
    </citation>
    <scope>NUCLEOTIDE SEQUENCE [LARGE SCALE GENOMIC DNA]</scope>
    <source>
        <strain evidence="3 4">CBS 393.64</strain>
    </source>
</reference>
<evidence type="ECO:0000313" key="3">
    <source>
        <dbReference type="EMBL" id="KKA18523.1"/>
    </source>
</evidence>
<dbReference type="InterPro" id="IPR011021">
    <property type="entry name" value="Arrestin-like_N"/>
</dbReference>
<dbReference type="EMBL" id="LASV01000446">
    <property type="protein sequence ID" value="KKA18523.1"/>
    <property type="molecule type" value="Genomic_DNA"/>
</dbReference>
<dbReference type="GO" id="GO:0005829">
    <property type="term" value="C:cytosol"/>
    <property type="evidence" value="ECO:0007669"/>
    <property type="project" value="TreeGrafter"/>
</dbReference>
<dbReference type="GO" id="GO:0031625">
    <property type="term" value="F:ubiquitin protein ligase binding"/>
    <property type="evidence" value="ECO:0007669"/>
    <property type="project" value="TreeGrafter"/>
</dbReference>
<dbReference type="SUPFAM" id="SSF81296">
    <property type="entry name" value="E set domains"/>
    <property type="match status" value="1"/>
</dbReference>
<dbReference type="InterPro" id="IPR014756">
    <property type="entry name" value="Ig_E-set"/>
</dbReference>
<dbReference type="AlphaFoldDB" id="A0A0F4YLM8"/>
<feature type="compositionally biased region" description="Pro residues" evidence="1">
    <location>
        <begin position="410"/>
        <end position="444"/>
    </location>
</feature>
<comment type="caution">
    <text evidence="3">The sequence shown here is derived from an EMBL/GenBank/DDBJ whole genome shotgun (WGS) entry which is preliminary data.</text>
</comment>
<dbReference type="PANTHER" id="PTHR11188:SF166">
    <property type="entry name" value="ARRESTIN (OR S-ANTIGEN), N-TERMINAL DOMAIN PROTEIN (AFU_ORTHOLOGUE AFUA_7G02050)"/>
    <property type="match status" value="1"/>
</dbReference>
<dbReference type="CDD" id="cd22952">
    <property type="entry name" value="ART10-like"/>
    <property type="match status" value="1"/>
</dbReference>
<evidence type="ECO:0000256" key="1">
    <source>
        <dbReference type="SAM" id="MobiDB-lite"/>
    </source>
</evidence>
<dbReference type="InterPro" id="IPR050357">
    <property type="entry name" value="Arrestin_domain-protein"/>
</dbReference>
<evidence type="ECO:0000259" key="2">
    <source>
        <dbReference type="Pfam" id="PF00339"/>
    </source>
</evidence>
<dbReference type="GO" id="GO:0005886">
    <property type="term" value="C:plasma membrane"/>
    <property type="evidence" value="ECO:0007669"/>
    <property type="project" value="TreeGrafter"/>
</dbReference>
<organism evidence="3 4">
    <name type="scientific">Rasamsonia emersonii (strain ATCC 16479 / CBS 393.64 / IMI 116815)</name>
    <dbReference type="NCBI Taxonomy" id="1408163"/>
    <lineage>
        <taxon>Eukaryota</taxon>
        <taxon>Fungi</taxon>
        <taxon>Dikarya</taxon>
        <taxon>Ascomycota</taxon>
        <taxon>Pezizomycotina</taxon>
        <taxon>Eurotiomycetes</taxon>
        <taxon>Eurotiomycetidae</taxon>
        <taxon>Eurotiales</taxon>
        <taxon>Trichocomaceae</taxon>
        <taxon>Rasamsonia</taxon>
    </lineage>
</organism>
<dbReference type="Pfam" id="PF00339">
    <property type="entry name" value="Arrestin_N"/>
    <property type="match status" value="1"/>
</dbReference>
<dbReference type="GeneID" id="25319789"/>
<name>A0A0F4YLM8_RASE3</name>
<evidence type="ECO:0000313" key="4">
    <source>
        <dbReference type="Proteomes" id="UP000053958"/>
    </source>
</evidence>
<feature type="domain" description="Arrestin-like N-terminal" evidence="2">
    <location>
        <begin position="4"/>
        <end position="173"/>
    </location>
</feature>
<dbReference type="PANTHER" id="PTHR11188">
    <property type="entry name" value="ARRESTIN DOMAIN CONTAINING PROTEIN"/>
    <property type="match status" value="1"/>
</dbReference>
<dbReference type="GO" id="GO:0030674">
    <property type="term" value="F:protein-macromolecule adaptor activity"/>
    <property type="evidence" value="ECO:0007669"/>
    <property type="project" value="TreeGrafter"/>
</dbReference>
<protein>
    <submittedName>
        <fullName evidence="3">Arrestin (Or S-antigen) domain protein</fullName>
    </submittedName>
</protein>
<dbReference type="Proteomes" id="UP000053958">
    <property type="component" value="Unassembled WGS sequence"/>
</dbReference>
<dbReference type="Gene3D" id="2.60.40.640">
    <property type="match status" value="1"/>
</dbReference>
<feature type="region of interest" description="Disordered" evidence="1">
    <location>
        <begin position="403"/>
        <end position="622"/>
    </location>
</feature>
<feature type="compositionally biased region" description="Polar residues" evidence="1">
    <location>
        <begin position="569"/>
        <end position="580"/>
    </location>
</feature>
<feature type="compositionally biased region" description="Polar residues" evidence="1">
    <location>
        <begin position="512"/>
        <end position="525"/>
    </location>
</feature>
<accession>A0A0F4YLM8</accession>
<dbReference type="RefSeq" id="XP_013325135.1">
    <property type="nucleotide sequence ID" value="XM_013469681.1"/>
</dbReference>
<proteinExistence type="predicted"/>
<dbReference type="GO" id="GO:0070086">
    <property type="term" value="P:ubiquitin-dependent endocytosis"/>
    <property type="evidence" value="ECO:0007669"/>
    <property type="project" value="TreeGrafter"/>
</dbReference>
<dbReference type="OrthoDB" id="3365616at2759"/>